<comment type="caution">
    <text evidence="1">The sequence shown here is derived from an EMBL/GenBank/DDBJ whole genome shotgun (WGS) entry which is preliminary data.</text>
</comment>
<protein>
    <submittedName>
        <fullName evidence="1">Uncharacterized protein</fullName>
    </submittedName>
</protein>
<organism evidence="1 2">
    <name type="scientific">Galliscardovia ingluviei</name>
    <dbReference type="NCBI Taxonomy" id="1769422"/>
    <lineage>
        <taxon>Bacteria</taxon>
        <taxon>Bacillati</taxon>
        <taxon>Actinomycetota</taxon>
        <taxon>Actinomycetes</taxon>
        <taxon>Bifidobacteriales</taxon>
        <taxon>Bifidobacteriaceae</taxon>
        <taxon>Galliscardovia</taxon>
    </lineage>
</organism>
<keyword evidence="2" id="KW-1185">Reference proteome</keyword>
<dbReference type="RefSeq" id="WP_188354791.1">
    <property type="nucleotide sequence ID" value="NZ_BMDH01000001.1"/>
</dbReference>
<evidence type="ECO:0000313" key="2">
    <source>
        <dbReference type="Proteomes" id="UP000619536"/>
    </source>
</evidence>
<reference evidence="1" key="2">
    <citation type="submission" date="2020-09" db="EMBL/GenBank/DDBJ databases">
        <authorList>
            <person name="Sun Q."/>
            <person name="Sedlacek I."/>
        </authorList>
    </citation>
    <scope>NUCLEOTIDE SEQUENCE</scope>
    <source>
        <strain evidence="1">CCM 8606</strain>
    </source>
</reference>
<name>A0A8J3AHS0_9BIFI</name>
<proteinExistence type="predicted"/>
<gene>
    <name evidence="1" type="ORF">GCM10007377_06610</name>
</gene>
<dbReference type="EMBL" id="BMDH01000001">
    <property type="protein sequence ID" value="GGI13568.1"/>
    <property type="molecule type" value="Genomic_DNA"/>
</dbReference>
<accession>A0A8J3AHS0</accession>
<dbReference type="Proteomes" id="UP000619536">
    <property type="component" value="Unassembled WGS sequence"/>
</dbReference>
<dbReference type="AlphaFoldDB" id="A0A8J3AHS0"/>
<evidence type="ECO:0000313" key="1">
    <source>
        <dbReference type="EMBL" id="GGI13568.1"/>
    </source>
</evidence>
<sequence>MFKRLFWVSVGVTIGVIGVTKAQAYVRAHTPEPARTFVFGDQQPIDAAFTVETVKHLVQDFTQHRRAREQQLIAQYSDQRARQ</sequence>
<reference evidence="1" key="1">
    <citation type="journal article" date="2014" name="Int. J. Syst. Evol. Microbiol.">
        <title>Complete genome sequence of Corynebacterium casei LMG S-19264T (=DSM 44701T), isolated from a smear-ripened cheese.</title>
        <authorList>
            <consortium name="US DOE Joint Genome Institute (JGI-PGF)"/>
            <person name="Walter F."/>
            <person name="Albersmeier A."/>
            <person name="Kalinowski J."/>
            <person name="Ruckert C."/>
        </authorList>
    </citation>
    <scope>NUCLEOTIDE SEQUENCE</scope>
    <source>
        <strain evidence="1">CCM 8606</strain>
    </source>
</reference>